<proteinExistence type="inferred from homology"/>
<evidence type="ECO:0000256" key="1">
    <source>
        <dbReference type="ARBA" id="ARBA00001947"/>
    </source>
</evidence>
<dbReference type="Proteomes" id="UP001168821">
    <property type="component" value="Unassembled WGS sequence"/>
</dbReference>
<evidence type="ECO:0000256" key="12">
    <source>
        <dbReference type="SAM" id="SignalP"/>
    </source>
</evidence>
<comment type="cofactor">
    <cofactor evidence="1">
        <name>Zn(2+)</name>
        <dbReference type="ChEBI" id="CHEBI:29105"/>
    </cofactor>
</comment>
<dbReference type="PANTHER" id="PTHR11705:SF91">
    <property type="entry name" value="FI01817P-RELATED"/>
    <property type="match status" value="1"/>
</dbReference>
<dbReference type="EMBL" id="JALNTZ010000008">
    <property type="protein sequence ID" value="KAJ3643795.1"/>
    <property type="molecule type" value="Genomic_DNA"/>
</dbReference>
<dbReference type="InterPro" id="IPR003146">
    <property type="entry name" value="M14A_act_pep"/>
</dbReference>
<dbReference type="GO" id="GO:0004181">
    <property type="term" value="F:metallocarboxypeptidase activity"/>
    <property type="evidence" value="ECO:0007669"/>
    <property type="project" value="InterPro"/>
</dbReference>
<dbReference type="AlphaFoldDB" id="A0AA38HTL6"/>
<organism evidence="14 16">
    <name type="scientific">Zophobas morio</name>
    <dbReference type="NCBI Taxonomy" id="2755281"/>
    <lineage>
        <taxon>Eukaryota</taxon>
        <taxon>Metazoa</taxon>
        <taxon>Ecdysozoa</taxon>
        <taxon>Arthropoda</taxon>
        <taxon>Hexapoda</taxon>
        <taxon>Insecta</taxon>
        <taxon>Pterygota</taxon>
        <taxon>Neoptera</taxon>
        <taxon>Endopterygota</taxon>
        <taxon>Coleoptera</taxon>
        <taxon>Polyphaga</taxon>
        <taxon>Cucujiformia</taxon>
        <taxon>Tenebrionidae</taxon>
        <taxon>Zophobas</taxon>
    </lineage>
</organism>
<keyword evidence="8" id="KW-0862">Zinc</keyword>
<evidence type="ECO:0000256" key="9">
    <source>
        <dbReference type="ARBA" id="ARBA00023049"/>
    </source>
</evidence>
<evidence type="ECO:0000259" key="13">
    <source>
        <dbReference type="PROSITE" id="PS52035"/>
    </source>
</evidence>
<sequence length="374" mass="42883">MTGPVVITCLYLIYLATSHPTEKVIYNEDQLWKITNDNKTTLNLLKSLEKEKYLTLWALNAKKIDAIINHKHVTQVKEKLLENNQKYEVAIEDVQKTIDEANPKPQEDIDGRKGYRLTWNYYHNLDDIYDYLHYLETSFPKLCTVTTIGDSVEGRPIKLLRISNRNPNNKAIFVEGGIHPREWISPAAVTYIINQLISNYDDEPSYIKNLDWYFVPVLNSDGYIYSYNVDRLWRKNRAKSKISDCIGVDLDRNWGYDWGNNGSSTDPCNKAYRGRKPFSWVFSSAFLWAVWGALNRIVEDHEELTDVGMQAAKNIQSAGGETYAVGPAGPLIYEASGISSDWARGSQAIKYAFTIELRDKGDHGYTGCRIQVWI</sequence>
<evidence type="ECO:0000313" key="15">
    <source>
        <dbReference type="EMBL" id="KAJ3646636.1"/>
    </source>
</evidence>
<keyword evidence="3" id="KW-0121">Carboxypeptidase</keyword>
<feature type="signal peptide" evidence="12">
    <location>
        <begin position="1"/>
        <end position="18"/>
    </location>
</feature>
<evidence type="ECO:0000256" key="10">
    <source>
        <dbReference type="ARBA" id="ARBA00023157"/>
    </source>
</evidence>
<keyword evidence="6 12" id="KW-0732">Signal</keyword>
<evidence type="ECO:0000256" key="6">
    <source>
        <dbReference type="ARBA" id="ARBA00022729"/>
    </source>
</evidence>
<dbReference type="SUPFAM" id="SSF53187">
    <property type="entry name" value="Zn-dependent exopeptidases"/>
    <property type="match status" value="1"/>
</dbReference>
<keyword evidence="5" id="KW-0479">Metal-binding</keyword>
<reference evidence="14" key="1">
    <citation type="journal article" date="2023" name="G3 (Bethesda)">
        <title>Whole genome assemblies of Zophobas morio and Tenebrio molitor.</title>
        <authorList>
            <person name="Kaur S."/>
            <person name="Stinson S.A."/>
            <person name="diCenzo G.C."/>
        </authorList>
    </citation>
    <scope>NUCLEOTIDE SEQUENCE</scope>
    <source>
        <strain evidence="14">QUZm001</strain>
    </source>
</reference>
<dbReference type="InterPro" id="IPR000834">
    <property type="entry name" value="Peptidase_M14"/>
</dbReference>
<feature type="chain" id="PRO_5041589097" description="Peptidase M14 domain-containing protein" evidence="12">
    <location>
        <begin position="19"/>
        <end position="374"/>
    </location>
</feature>
<evidence type="ECO:0000256" key="4">
    <source>
        <dbReference type="ARBA" id="ARBA00022670"/>
    </source>
</evidence>
<evidence type="ECO:0000256" key="5">
    <source>
        <dbReference type="ARBA" id="ARBA00022723"/>
    </source>
</evidence>
<evidence type="ECO:0000256" key="2">
    <source>
        <dbReference type="ARBA" id="ARBA00005988"/>
    </source>
</evidence>
<dbReference type="Gene3D" id="3.40.630.10">
    <property type="entry name" value="Zn peptidases"/>
    <property type="match status" value="2"/>
</dbReference>
<dbReference type="FunFam" id="3.40.630.10:FF:000084">
    <property type="entry name" value="Carboxypeptidase B2"/>
    <property type="match status" value="1"/>
</dbReference>
<dbReference type="EMBL" id="JALNTZ010000007">
    <property type="protein sequence ID" value="KAJ3646636.1"/>
    <property type="molecule type" value="Genomic_DNA"/>
</dbReference>
<gene>
    <name evidence="15" type="ORF">Zmor_024215</name>
    <name evidence="14" type="ORF">Zmor_026483</name>
</gene>
<dbReference type="PROSITE" id="PS52035">
    <property type="entry name" value="PEPTIDASE_M14"/>
    <property type="match status" value="1"/>
</dbReference>
<dbReference type="InterPro" id="IPR036990">
    <property type="entry name" value="M14A-like_propep"/>
</dbReference>
<keyword evidence="16" id="KW-1185">Reference proteome</keyword>
<evidence type="ECO:0000256" key="8">
    <source>
        <dbReference type="ARBA" id="ARBA00022833"/>
    </source>
</evidence>
<evidence type="ECO:0000313" key="14">
    <source>
        <dbReference type="EMBL" id="KAJ3643795.1"/>
    </source>
</evidence>
<dbReference type="PRINTS" id="PR00765">
    <property type="entry name" value="CRBOXYPTASEA"/>
</dbReference>
<keyword evidence="9" id="KW-0482">Metalloprotease</keyword>
<keyword evidence="10" id="KW-1015">Disulfide bond</keyword>
<name>A0AA38HTL6_9CUCU</name>
<dbReference type="GO" id="GO:0006508">
    <property type="term" value="P:proteolysis"/>
    <property type="evidence" value="ECO:0007669"/>
    <property type="project" value="UniProtKB-KW"/>
</dbReference>
<protein>
    <recommendedName>
        <fullName evidence="13">Peptidase M14 domain-containing protein</fullName>
    </recommendedName>
</protein>
<dbReference type="GO" id="GO:0008270">
    <property type="term" value="F:zinc ion binding"/>
    <property type="evidence" value="ECO:0007669"/>
    <property type="project" value="InterPro"/>
</dbReference>
<evidence type="ECO:0000256" key="11">
    <source>
        <dbReference type="PROSITE-ProRule" id="PRU01379"/>
    </source>
</evidence>
<keyword evidence="4" id="KW-0645">Protease</keyword>
<dbReference type="Pfam" id="PF02244">
    <property type="entry name" value="Propep_M14"/>
    <property type="match status" value="1"/>
</dbReference>
<evidence type="ECO:0000256" key="3">
    <source>
        <dbReference type="ARBA" id="ARBA00022645"/>
    </source>
</evidence>
<dbReference type="Gene3D" id="3.30.70.340">
    <property type="entry name" value="Metallocarboxypeptidase-like"/>
    <property type="match status" value="1"/>
</dbReference>
<dbReference type="PANTHER" id="PTHR11705">
    <property type="entry name" value="PROTEASE FAMILY M14 CARBOXYPEPTIDASE A,B"/>
    <property type="match status" value="1"/>
</dbReference>
<dbReference type="GO" id="GO:0005615">
    <property type="term" value="C:extracellular space"/>
    <property type="evidence" value="ECO:0007669"/>
    <property type="project" value="TreeGrafter"/>
</dbReference>
<evidence type="ECO:0000313" key="16">
    <source>
        <dbReference type="Proteomes" id="UP001168821"/>
    </source>
</evidence>
<dbReference type="SUPFAM" id="SSF54897">
    <property type="entry name" value="Protease propeptides/inhibitors"/>
    <property type="match status" value="1"/>
</dbReference>
<keyword evidence="7" id="KW-0378">Hydrolase</keyword>
<feature type="domain" description="Peptidase M14" evidence="13">
    <location>
        <begin position="121"/>
        <end position="374"/>
    </location>
</feature>
<comment type="caution">
    <text evidence="14">The sequence shown here is derived from an EMBL/GenBank/DDBJ whole genome shotgun (WGS) entry which is preliminary data.</text>
</comment>
<accession>A0AA38HTL6</accession>
<feature type="active site" description="Proton donor/acceptor" evidence="11">
    <location>
        <position position="356"/>
    </location>
</feature>
<comment type="similarity">
    <text evidence="2 11">Belongs to the peptidase M14 family.</text>
</comment>
<dbReference type="Pfam" id="PF00246">
    <property type="entry name" value="Peptidase_M14"/>
    <property type="match status" value="2"/>
</dbReference>
<evidence type="ECO:0000256" key="7">
    <source>
        <dbReference type="ARBA" id="ARBA00022801"/>
    </source>
</evidence>
<dbReference type="SMART" id="SM00631">
    <property type="entry name" value="Zn_pept"/>
    <property type="match status" value="1"/>
</dbReference>